<dbReference type="EMBL" id="QQBH01000030">
    <property type="protein sequence ID" value="RDD85157.1"/>
    <property type="molecule type" value="Genomic_DNA"/>
</dbReference>
<evidence type="ECO:0000313" key="8">
    <source>
        <dbReference type="EMBL" id="RDD85157.1"/>
    </source>
</evidence>
<dbReference type="AlphaFoldDB" id="A0A369UXG0"/>
<dbReference type="InterPro" id="IPR037923">
    <property type="entry name" value="HTH-like"/>
</dbReference>
<protein>
    <submittedName>
        <fullName evidence="8">AraC family transcriptional regulator</fullName>
    </submittedName>
</protein>
<evidence type="ECO:0000256" key="3">
    <source>
        <dbReference type="ARBA" id="ARBA00023125"/>
    </source>
</evidence>
<dbReference type="PROSITE" id="PS01124">
    <property type="entry name" value="HTH_ARAC_FAMILY_2"/>
    <property type="match status" value="1"/>
</dbReference>
<accession>A0A369UXG0</accession>
<dbReference type="RefSeq" id="WP_114532344.1">
    <property type="nucleotide sequence ID" value="NZ_QQBH01000030.1"/>
</dbReference>
<gene>
    <name evidence="8" type="ORF">DVZ84_31870</name>
</gene>
<comment type="caution">
    <text evidence="8">The sequence shown here is derived from an EMBL/GenBank/DDBJ whole genome shotgun (WGS) entry which is preliminary data.</text>
</comment>
<evidence type="ECO:0000256" key="6">
    <source>
        <dbReference type="SAM" id="MobiDB-lite"/>
    </source>
</evidence>
<dbReference type="InterPro" id="IPR018062">
    <property type="entry name" value="HTH_AraC-typ_CS"/>
</dbReference>
<evidence type="ECO:0000256" key="1">
    <source>
        <dbReference type="ARBA" id="ARBA00022490"/>
    </source>
</evidence>
<name>A0A369UXG0_9ACTN</name>
<keyword evidence="2" id="KW-0805">Transcription regulation</keyword>
<keyword evidence="4" id="KW-0010">Activator</keyword>
<feature type="domain" description="HTH araC/xylS-type" evidence="7">
    <location>
        <begin position="192"/>
        <end position="290"/>
    </location>
</feature>
<keyword evidence="3" id="KW-0238">DNA-binding</keyword>
<dbReference type="InterPro" id="IPR014710">
    <property type="entry name" value="RmlC-like_jellyroll"/>
</dbReference>
<dbReference type="InterPro" id="IPR009057">
    <property type="entry name" value="Homeodomain-like_sf"/>
</dbReference>
<evidence type="ECO:0000256" key="5">
    <source>
        <dbReference type="ARBA" id="ARBA00023163"/>
    </source>
</evidence>
<dbReference type="Proteomes" id="UP000253742">
    <property type="component" value="Unassembled WGS sequence"/>
</dbReference>
<keyword evidence="5" id="KW-0804">Transcription</keyword>
<dbReference type="Gene3D" id="1.10.10.60">
    <property type="entry name" value="Homeodomain-like"/>
    <property type="match status" value="2"/>
</dbReference>
<reference evidence="8 9" key="1">
    <citation type="submission" date="2018-07" db="EMBL/GenBank/DDBJ databases">
        <title>Genome guided investigation of antibiotics producing actinomycetales strain isolated from a Macau mangrove ecosystem.</title>
        <authorList>
            <person name="Hu D."/>
        </authorList>
    </citation>
    <scope>NUCLEOTIDE SEQUENCE [LARGE SCALE GENOMIC DNA]</scope>
    <source>
        <strain evidence="8 9">2297</strain>
    </source>
</reference>
<feature type="region of interest" description="Disordered" evidence="6">
    <location>
        <begin position="293"/>
        <end position="338"/>
    </location>
</feature>
<evidence type="ECO:0000256" key="4">
    <source>
        <dbReference type="ARBA" id="ARBA00023159"/>
    </source>
</evidence>
<dbReference type="PANTHER" id="PTHR46796">
    <property type="entry name" value="HTH-TYPE TRANSCRIPTIONAL ACTIVATOR RHAS-RELATED"/>
    <property type="match status" value="1"/>
</dbReference>
<dbReference type="SUPFAM" id="SSF51215">
    <property type="entry name" value="Regulatory protein AraC"/>
    <property type="match status" value="1"/>
</dbReference>
<dbReference type="GO" id="GO:0043565">
    <property type="term" value="F:sequence-specific DNA binding"/>
    <property type="evidence" value="ECO:0007669"/>
    <property type="project" value="InterPro"/>
</dbReference>
<dbReference type="SUPFAM" id="SSF46689">
    <property type="entry name" value="Homeodomain-like"/>
    <property type="match status" value="2"/>
</dbReference>
<sequence>MISQAVAGLRVGRGTIRRFRRSGSWGMRYSGLSGSGFHVVLRGTGWLVTADAPPVALRPGDVILITSGADHGLSDVPRPLRALPQAVMGEEQTESDLVEFEFLCGSYRLERGQVHPYLTSMPDPVVVSPDYERFPQLRSVVDLLDADGSQMEQGTEVTRAAILDLMLVHLLRQALEDEESRGRPVTADSAVAGVLRVLHDAPEQQWTVARLGGAVGLSRTALTRRFTSVVGTPPMTYLRNLRMGNAARLLRETDVSLAGIARRVGYSTEFAFAGAFRREFGLSPGRFRQVNTGLPARAGGAESDHGLHQLGPAVGKLEDQRTAVPGSGSVRPPRPATA</sequence>
<dbReference type="GO" id="GO:0003700">
    <property type="term" value="F:DNA-binding transcription factor activity"/>
    <property type="evidence" value="ECO:0007669"/>
    <property type="project" value="InterPro"/>
</dbReference>
<proteinExistence type="predicted"/>
<dbReference type="OrthoDB" id="241790at2"/>
<dbReference type="InterPro" id="IPR050204">
    <property type="entry name" value="AraC_XylS_family_regulators"/>
</dbReference>
<dbReference type="PANTHER" id="PTHR46796:SF13">
    <property type="entry name" value="HTH-TYPE TRANSCRIPTIONAL ACTIVATOR RHAS"/>
    <property type="match status" value="1"/>
</dbReference>
<keyword evidence="1" id="KW-0963">Cytoplasm</keyword>
<evidence type="ECO:0000259" key="7">
    <source>
        <dbReference type="PROSITE" id="PS01124"/>
    </source>
</evidence>
<evidence type="ECO:0000256" key="2">
    <source>
        <dbReference type="ARBA" id="ARBA00023015"/>
    </source>
</evidence>
<organism evidence="8 9">
    <name type="scientific">Streptomyces parvulus</name>
    <dbReference type="NCBI Taxonomy" id="146923"/>
    <lineage>
        <taxon>Bacteria</taxon>
        <taxon>Bacillati</taxon>
        <taxon>Actinomycetota</taxon>
        <taxon>Actinomycetes</taxon>
        <taxon>Kitasatosporales</taxon>
        <taxon>Streptomycetaceae</taxon>
        <taxon>Streptomyces</taxon>
    </lineage>
</organism>
<dbReference type="InterPro" id="IPR032783">
    <property type="entry name" value="AraC_lig"/>
</dbReference>
<dbReference type="SMART" id="SM00342">
    <property type="entry name" value="HTH_ARAC"/>
    <property type="match status" value="1"/>
</dbReference>
<dbReference type="PROSITE" id="PS00041">
    <property type="entry name" value="HTH_ARAC_FAMILY_1"/>
    <property type="match status" value="1"/>
</dbReference>
<dbReference type="Pfam" id="PF12833">
    <property type="entry name" value="HTH_18"/>
    <property type="match status" value="1"/>
</dbReference>
<dbReference type="Gene3D" id="2.60.120.10">
    <property type="entry name" value="Jelly Rolls"/>
    <property type="match status" value="1"/>
</dbReference>
<dbReference type="InterPro" id="IPR018060">
    <property type="entry name" value="HTH_AraC"/>
</dbReference>
<dbReference type="Pfam" id="PF12852">
    <property type="entry name" value="Cupin_6"/>
    <property type="match status" value="1"/>
</dbReference>
<evidence type="ECO:0000313" key="9">
    <source>
        <dbReference type="Proteomes" id="UP000253742"/>
    </source>
</evidence>